<comment type="similarity">
    <text evidence="2">Belongs to the ComB family.</text>
</comment>
<comment type="caution">
    <text evidence="8">The sequence shown here is derived from an EMBL/GenBank/DDBJ whole genome shotgun (WGS) entry which is preliminary data.</text>
</comment>
<name>A0A831U849_9DEIN</name>
<proteinExistence type="inferred from homology"/>
<dbReference type="Gene3D" id="3.90.1560.10">
    <property type="entry name" value="ComB-like"/>
    <property type="match status" value="1"/>
</dbReference>
<evidence type="ECO:0000256" key="2">
    <source>
        <dbReference type="ARBA" id="ARBA00009997"/>
    </source>
</evidence>
<evidence type="ECO:0000313" key="8">
    <source>
        <dbReference type="EMBL" id="HEO41671.1"/>
    </source>
</evidence>
<dbReference type="GO" id="GO:0000287">
    <property type="term" value="F:magnesium ion binding"/>
    <property type="evidence" value="ECO:0007669"/>
    <property type="project" value="InterPro"/>
</dbReference>
<accession>A0A831U849</accession>
<dbReference type="GO" id="GO:0050532">
    <property type="term" value="F:2-phosphosulfolactate phosphatase activity"/>
    <property type="evidence" value="ECO:0007669"/>
    <property type="project" value="UniProtKB-EC"/>
</dbReference>
<dbReference type="EMBL" id="DSHZ01000106">
    <property type="protein sequence ID" value="HEO41671.1"/>
    <property type="molecule type" value="Genomic_DNA"/>
</dbReference>
<evidence type="ECO:0000256" key="1">
    <source>
        <dbReference type="ARBA" id="ARBA00001946"/>
    </source>
</evidence>
<evidence type="ECO:0000256" key="5">
    <source>
        <dbReference type="ARBA" id="ARBA00022801"/>
    </source>
</evidence>
<dbReference type="EC" id="3.1.3.71" evidence="3"/>
<dbReference type="PANTHER" id="PTHR37311:SF1">
    <property type="entry name" value="2-PHOSPHOSULFOLACTATE PHOSPHATASE-RELATED"/>
    <property type="match status" value="1"/>
</dbReference>
<dbReference type="GO" id="GO:0050545">
    <property type="term" value="F:sulfopyruvate decarboxylase activity"/>
    <property type="evidence" value="ECO:0007669"/>
    <property type="project" value="TreeGrafter"/>
</dbReference>
<comment type="cofactor">
    <cofactor evidence="1">
        <name>Mg(2+)</name>
        <dbReference type="ChEBI" id="CHEBI:18420"/>
    </cofactor>
</comment>
<dbReference type="SUPFAM" id="SSF142823">
    <property type="entry name" value="ComB-like"/>
    <property type="match status" value="1"/>
</dbReference>
<evidence type="ECO:0000256" key="4">
    <source>
        <dbReference type="ARBA" id="ARBA00021948"/>
    </source>
</evidence>
<dbReference type="Pfam" id="PF04029">
    <property type="entry name" value="2-ph_phosp"/>
    <property type="match status" value="1"/>
</dbReference>
<protein>
    <recommendedName>
        <fullName evidence="4">Probable 2-phosphosulfolactate phosphatase</fullName>
        <ecNumber evidence="3">3.1.3.71</ecNumber>
    </recommendedName>
</protein>
<dbReference type="PANTHER" id="PTHR37311">
    <property type="entry name" value="2-PHOSPHOSULFOLACTATE PHOSPHATASE-RELATED"/>
    <property type="match status" value="1"/>
</dbReference>
<keyword evidence="5 8" id="KW-0378">Hydrolase</keyword>
<evidence type="ECO:0000256" key="7">
    <source>
        <dbReference type="ARBA" id="ARBA00033711"/>
    </source>
</evidence>
<gene>
    <name evidence="8" type="ORF">ENP09_02030</name>
</gene>
<dbReference type="InterPro" id="IPR005238">
    <property type="entry name" value="ComB-like"/>
</dbReference>
<reference evidence="8" key="1">
    <citation type="journal article" date="2020" name="mSystems">
        <title>Genome- and Community-Level Interaction Insights into Carbon Utilization and Element Cycling Functions of Hydrothermarchaeota in Hydrothermal Sediment.</title>
        <authorList>
            <person name="Zhou Z."/>
            <person name="Liu Y."/>
            <person name="Xu W."/>
            <person name="Pan J."/>
            <person name="Luo Z.H."/>
            <person name="Li M."/>
        </authorList>
    </citation>
    <scope>NUCLEOTIDE SEQUENCE [LARGE SCALE GENOMIC DNA]</scope>
    <source>
        <strain evidence="8">SpSt-189</strain>
    </source>
</reference>
<organism evidence="8">
    <name type="scientific">Thermus islandicus</name>
    <dbReference type="NCBI Taxonomy" id="540988"/>
    <lineage>
        <taxon>Bacteria</taxon>
        <taxon>Thermotogati</taxon>
        <taxon>Deinococcota</taxon>
        <taxon>Deinococci</taxon>
        <taxon>Thermales</taxon>
        <taxon>Thermaceae</taxon>
        <taxon>Thermus</taxon>
    </lineage>
</organism>
<evidence type="ECO:0000256" key="3">
    <source>
        <dbReference type="ARBA" id="ARBA00012953"/>
    </source>
</evidence>
<dbReference type="AlphaFoldDB" id="A0A831U849"/>
<sequence>MRLRVDPLPAEGLAYPDVVLVVDVIRATTTAAALLEAGAEALYLTAGLEAARAFKDEDVVLSGEVGGLRPPGFDLGNSPREALEAPVGGRIVVMATTNGTRAAHAARGARAILLGSLQNATAVAQEAARLGEEVALVCAGREGQVALDDLYAAGVIGKRLQERGFRAMGDAAALALFLAVHPPWEVLPVSEAALALREVGLWADVEACARVDAHGVVPLHEGFCGEGMVFRRADAEEP</sequence>
<evidence type="ECO:0000256" key="6">
    <source>
        <dbReference type="ARBA" id="ARBA00022842"/>
    </source>
</evidence>
<dbReference type="InterPro" id="IPR036702">
    <property type="entry name" value="ComB-like_sf"/>
</dbReference>
<keyword evidence="6" id="KW-0460">Magnesium</keyword>
<comment type="catalytic activity">
    <reaction evidence="7">
        <text>(2R)-O-phospho-3-sulfolactate + H2O = (2R)-3-sulfolactate + phosphate</text>
        <dbReference type="Rhea" id="RHEA:23416"/>
        <dbReference type="ChEBI" id="CHEBI:15377"/>
        <dbReference type="ChEBI" id="CHEBI:15597"/>
        <dbReference type="ChEBI" id="CHEBI:43474"/>
        <dbReference type="ChEBI" id="CHEBI:58738"/>
        <dbReference type="EC" id="3.1.3.71"/>
    </reaction>
</comment>